<organism evidence="1 2">
    <name type="scientific">Dendrobium nobile</name>
    <name type="common">Orchid</name>
    <dbReference type="NCBI Taxonomy" id="94219"/>
    <lineage>
        <taxon>Eukaryota</taxon>
        <taxon>Viridiplantae</taxon>
        <taxon>Streptophyta</taxon>
        <taxon>Embryophyta</taxon>
        <taxon>Tracheophyta</taxon>
        <taxon>Spermatophyta</taxon>
        <taxon>Magnoliopsida</taxon>
        <taxon>Liliopsida</taxon>
        <taxon>Asparagales</taxon>
        <taxon>Orchidaceae</taxon>
        <taxon>Epidendroideae</taxon>
        <taxon>Malaxideae</taxon>
        <taxon>Dendrobiinae</taxon>
        <taxon>Dendrobium</taxon>
    </lineage>
</organism>
<gene>
    <name evidence="1" type="ORF">KFK09_008069</name>
</gene>
<reference evidence="1" key="1">
    <citation type="journal article" date="2022" name="Front. Genet.">
        <title>Chromosome-Scale Assembly of the Dendrobium nobile Genome Provides Insights Into the Molecular Mechanism of the Biosynthesis of the Medicinal Active Ingredient of Dendrobium.</title>
        <authorList>
            <person name="Xu Q."/>
            <person name="Niu S.-C."/>
            <person name="Li K.-L."/>
            <person name="Zheng P.-J."/>
            <person name="Zhang X.-J."/>
            <person name="Jia Y."/>
            <person name="Liu Y."/>
            <person name="Niu Y.-X."/>
            <person name="Yu L.-H."/>
            <person name="Chen D.-F."/>
            <person name="Zhang G.-Q."/>
        </authorList>
    </citation>
    <scope>NUCLEOTIDE SEQUENCE</scope>
    <source>
        <tissue evidence="1">Leaf</tissue>
    </source>
</reference>
<protein>
    <submittedName>
        <fullName evidence="1">Uncharacterized protein</fullName>
    </submittedName>
</protein>
<dbReference type="SMR" id="A0A8T3BYN2"/>
<keyword evidence="2" id="KW-1185">Reference proteome</keyword>
<evidence type="ECO:0000313" key="1">
    <source>
        <dbReference type="EMBL" id="KAI0520593.1"/>
    </source>
</evidence>
<name>A0A8T3BYN2_DENNO</name>
<evidence type="ECO:0000313" key="2">
    <source>
        <dbReference type="Proteomes" id="UP000829196"/>
    </source>
</evidence>
<dbReference type="EMBL" id="JAGYWB010000006">
    <property type="protein sequence ID" value="KAI0520593.1"/>
    <property type="molecule type" value="Genomic_DNA"/>
</dbReference>
<dbReference type="AlphaFoldDB" id="A0A8T3BYN2"/>
<sequence>MPYLEENLVDALSHIFQNASSPNNTLHPTISKDIHSRLSILRKLHQMQLIKESRS</sequence>
<accession>A0A8T3BYN2</accession>
<dbReference type="Proteomes" id="UP000829196">
    <property type="component" value="Unassembled WGS sequence"/>
</dbReference>
<comment type="caution">
    <text evidence="1">The sequence shown here is derived from an EMBL/GenBank/DDBJ whole genome shotgun (WGS) entry which is preliminary data.</text>
</comment>
<proteinExistence type="predicted"/>